<evidence type="ECO:0000259" key="6">
    <source>
        <dbReference type="PROSITE" id="PS51330"/>
    </source>
</evidence>
<evidence type="ECO:0000256" key="1">
    <source>
        <dbReference type="ARBA" id="ARBA00004903"/>
    </source>
</evidence>
<keyword evidence="8" id="KW-1185">Reference proteome</keyword>
<protein>
    <recommendedName>
        <fullName evidence="2">dihydrofolate reductase</fullName>
        <ecNumber evidence="2">1.5.1.3</ecNumber>
    </recommendedName>
</protein>
<dbReference type="PANTHER" id="PTHR48069:SF3">
    <property type="entry name" value="DIHYDROFOLATE REDUCTASE"/>
    <property type="match status" value="1"/>
</dbReference>
<dbReference type="PROSITE" id="PS51330">
    <property type="entry name" value="DHFR_2"/>
    <property type="match status" value="1"/>
</dbReference>
<keyword evidence="3" id="KW-0554">One-carbon metabolism</keyword>
<proteinExistence type="predicted"/>
<name>A0ABQ8UVB1_9EUKA</name>
<comment type="caution">
    <text evidence="7">The sequence shown here is derived from an EMBL/GenBank/DDBJ whole genome shotgun (WGS) entry which is preliminary data.</text>
</comment>
<dbReference type="CDD" id="cd00209">
    <property type="entry name" value="DHFR"/>
    <property type="match status" value="1"/>
</dbReference>
<evidence type="ECO:0000256" key="4">
    <source>
        <dbReference type="ARBA" id="ARBA00022857"/>
    </source>
</evidence>
<dbReference type="Proteomes" id="UP001141327">
    <property type="component" value="Unassembled WGS sequence"/>
</dbReference>
<organism evidence="7 8">
    <name type="scientific">Paratrimastix pyriformis</name>
    <dbReference type="NCBI Taxonomy" id="342808"/>
    <lineage>
        <taxon>Eukaryota</taxon>
        <taxon>Metamonada</taxon>
        <taxon>Preaxostyla</taxon>
        <taxon>Paratrimastigidae</taxon>
        <taxon>Paratrimastix</taxon>
    </lineage>
</organism>
<gene>
    <name evidence="7" type="ORF">PAPYR_1795</name>
</gene>
<keyword evidence="5" id="KW-0560">Oxidoreductase</keyword>
<dbReference type="InterPro" id="IPR001796">
    <property type="entry name" value="DHFR_dom"/>
</dbReference>
<dbReference type="InterPro" id="IPR024072">
    <property type="entry name" value="DHFR-like_dom_sf"/>
</dbReference>
<dbReference type="InterPro" id="IPR012259">
    <property type="entry name" value="DHFR"/>
</dbReference>
<evidence type="ECO:0000313" key="8">
    <source>
        <dbReference type="Proteomes" id="UP001141327"/>
    </source>
</evidence>
<dbReference type="EMBL" id="JAPMOS010000006">
    <property type="protein sequence ID" value="KAJ4461672.1"/>
    <property type="molecule type" value="Genomic_DNA"/>
</dbReference>
<dbReference type="Pfam" id="PF00186">
    <property type="entry name" value="DHFR_1"/>
    <property type="match status" value="1"/>
</dbReference>
<dbReference type="EC" id="1.5.1.3" evidence="2"/>
<dbReference type="PANTHER" id="PTHR48069">
    <property type="entry name" value="DIHYDROFOLATE REDUCTASE"/>
    <property type="match status" value="1"/>
</dbReference>
<keyword evidence="4" id="KW-0521">NADP</keyword>
<feature type="domain" description="DHFR" evidence="6">
    <location>
        <begin position="41"/>
        <end position="200"/>
    </location>
</feature>
<evidence type="ECO:0000256" key="2">
    <source>
        <dbReference type="ARBA" id="ARBA00012856"/>
    </source>
</evidence>
<reference evidence="7" key="1">
    <citation type="journal article" date="2022" name="bioRxiv">
        <title>Genomics of Preaxostyla Flagellates Illuminates Evolutionary Transitions and the Path Towards Mitochondrial Loss.</title>
        <authorList>
            <person name="Novak L.V.F."/>
            <person name="Treitli S.C."/>
            <person name="Pyrih J."/>
            <person name="Halakuc P."/>
            <person name="Pipaliya S.V."/>
            <person name="Vacek V."/>
            <person name="Brzon O."/>
            <person name="Soukal P."/>
            <person name="Eme L."/>
            <person name="Dacks J.B."/>
            <person name="Karnkowska A."/>
            <person name="Elias M."/>
            <person name="Hampl V."/>
        </authorList>
    </citation>
    <scope>NUCLEOTIDE SEQUENCE</scope>
    <source>
        <strain evidence="7">RCP-MX</strain>
    </source>
</reference>
<sequence>MSVLMLVLVDIDDGKQVFLARSFALLFHCKFPRVQPSKLEKLAVVVAYSLPGRVIGRDGGGLPWHHPEDLRSFREVTAGHTVIMGRRTWECLPVRPLPERRNLVLSRNPALHFPGAETCPTLLSAIAAARAGGDPCPMVIGGGTVFEEALPLATVLYITEVYETHTGTTFFPPVDETQWEEVSHRASGPLKFRVLERRNI</sequence>
<evidence type="ECO:0000313" key="7">
    <source>
        <dbReference type="EMBL" id="KAJ4461672.1"/>
    </source>
</evidence>
<evidence type="ECO:0000256" key="3">
    <source>
        <dbReference type="ARBA" id="ARBA00022563"/>
    </source>
</evidence>
<comment type="pathway">
    <text evidence="1">Cofactor biosynthesis; tetrahydrofolate biosynthesis; 5,6,7,8-tetrahydrofolate from 7,8-dihydrofolate: step 1/1.</text>
</comment>
<dbReference type="SUPFAM" id="SSF53597">
    <property type="entry name" value="Dihydrofolate reductase-like"/>
    <property type="match status" value="1"/>
</dbReference>
<dbReference type="Gene3D" id="3.40.430.10">
    <property type="entry name" value="Dihydrofolate Reductase, subunit A"/>
    <property type="match status" value="1"/>
</dbReference>
<accession>A0ABQ8UVB1</accession>
<dbReference type="PRINTS" id="PR00070">
    <property type="entry name" value="DHFR"/>
</dbReference>
<evidence type="ECO:0000256" key="5">
    <source>
        <dbReference type="ARBA" id="ARBA00023002"/>
    </source>
</evidence>